<feature type="compositionally biased region" description="Polar residues" evidence="1">
    <location>
        <begin position="182"/>
        <end position="197"/>
    </location>
</feature>
<evidence type="ECO:0000313" key="6">
    <source>
        <dbReference type="Proteomes" id="UP000321570"/>
    </source>
</evidence>
<proteinExistence type="predicted"/>
<protein>
    <submittedName>
        <fullName evidence="7">DUF5734 domain-containing protein</fullName>
    </submittedName>
</protein>
<reference evidence="7" key="1">
    <citation type="submission" date="2017-02" db="UniProtKB">
        <authorList>
            <consortium name="WormBaseParasite"/>
        </authorList>
    </citation>
    <scope>IDENTIFICATION</scope>
</reference>
<feature type="domain" description="DUF5734" evidence="2">
    <location>
        <begin position="30"/>
        <end position="109"/>
    </location>
</feature>
<evidence type="ECO:0000313" key="3">
    <source>
        <dbReference type="EMBL" id="VDL61419.1"/>
    </source>
</evidence>
<evidence type="ECO:0000313" key="5">
    <source>
        <dbReference type="Proteomes" id="UP000274504"/>
    </source>
</evidence>
<evidence type="ECO:0000256" key="1">
    <source>
        <dbReference type="SAM" id="MobiDB-lite"/>
    </source>
</evidence>
<feature type="region of interest" description="Disordered" evidence="1">
    <location>
        <begin position="114"/>
        <end position="214"/>
    </location>
</feature>
<feature type="compositionally biased region" description="Low complexity" evidence="1">
    <location>
        <begin position="150"/>
        <end position="165"/>
    </location>
</feature>
<evidence type="ECO:0000313" key="4">
    <source>
        <dbReference type="EMBL" id="VUZ51390.1"/>
    </source>
</evidence>
<dbReference type="AlphaFoldDB" id="A0A0R3SUD5"/>
<reference evidence="3 5" key="2">
    <citation type="submission" date="2018-11" db="EMBL/GenBank/DDBJ databases">
        <authorList>
            <consortium name="Pathogen Informatics"/>
        </authorList>
    </citation>
    <scope>NUCLEOTIDE SEQUENCE [LARGE SCALE GENOMIC DNA]</scope>
</reference>
<dbReference type="Pfam" id="PF19005">
    <property type="entry name" value="DUF5734"/>
    <property type="match status" value="1"/>
</dbReference>
<keyword evidence="6" id="KW-1185">Reference proteome</keyword>
<name>A0A0R3SUD5_HYMDI</name>
<dbReference type="Proteomes" id="UP000274504">
    <property type="component" value="Unassembled WGS sequence"/>
</dbReference>
<feature type="region of interest" description="Disordered" evidence="1">
    <location>
        <begin position="285"/>
        <end position="316"/>
    </location>
</feature>
<evidence type="ECO:0000313" key="7">
    <source>
        <dbReference type="WBParaSite" id="HDID_0000910301-mRNA-1"/>
    </source>
</evidence>
<dbReference type="InterPro" id="IPR043792">
    <property type="entry name" value="DUF5734"/>
</dbReference>
<dbReference type="OrthoDB" id="6283468at2759"/>
<dbReference type="Proteomes" id="UP000321570">
    <property type="component" value="Unassembled WGS sequence"/>
</dbReference>
<accession>A0A0R3SUD5</accession>
<dbReference type="WBParaSite" id="HDID_0000910301-mRNA-1">
    <property type="protein sequence ID" value="HDID_0000910301-mRNA-1"/>
    <property type="gene ID" value="HDID_0000910301"/>
</dbReference>
<reference evidence="4 6" key="3">
    <citation type="submission" date="2019-07" db="EMBL/GenBank/DDBJ databases">
        <authorList>
            <person name="Jastrzebski P J."/>
            <person name="Paukszto L."/>
            <person name="Jastrzebski P J."/>
        </authorList>
    </citation>
    <scope>NUCLEOTIDE SEQUENCE [LARGE SCALE GENOMIC DNA]</scope>
    <source>
        <strain evidence="4 6">WMS-il1</strain>
    </source>
</reference>
<dbReference type="EMBL" id="CABIJS010000443">
    <property type="protein sequence ID" value="VUZ51390.1"/>
    <property type="molecule type" value="Genomic_DNA"/>
</dbReference>
<feature type="compositionally biased region" description="Polar residues" evidence="1">
    <location>
        <begin position="131"/>
        <end position="140"/>
    </location>
</feature>
<sequence length="416" mass="46283">MSKSRFSSSVPYLGVRNYDPRSYLEEEMEMSRRTAIQSTSNPANITIHKDRIEFDSHSKDLILSEVKKVKKSDEDNVIVVCSTSGEDAALFTLRFDTKKEFSKVLEILENYSKSYSGSSSPLTPEKGDAKLNSNTSNSLTRPPKSRGRSNSHGGNNSLNSQSGRSDYIKVQRSRNSSNTSNFFPASNKESSERSFNIVTPLESHKSGRNSKNRNLFNNLKSKEITTPPAEIRIMRETPKKLEHTSFTEISSSTSVISGRERVPTLQETVSNGSAYQVISGKMMTSKSVGAGSEGSHGRLRRRKSLSSSTSGLSMETTRSRSSCVTLAQPRYGIVNSTAEICHEEDSDTLTDTSGYCESTTYRPLPVHCCPDFKVVFPLCYNKSLSNKPDKVRIYSRTIEKQHASLPVRAVHSFRLC</sequence>
<dbReference type="EMBL" id="UYSG01011210">
    <property type="protein sequence ID" value="VDL61419.1"/>
    <property type="molecule type" value="Genomic_DNA"/>
</dbReference>
<evidence type="ECO:0000259" key="2">
    <source>
        <dbReference type="Pfam" id="PF19005"/>
    </source>
</evidence>
<gene>
    <name evidence="3" type="ORF">HDID_LOCUS9101</name>
    <name evidence="4" type="ORF">WMSIL1_LOCUS10051</name>
</gene>
<organism evidence="7">
    <name type="scientific">Hymenolepis diminuta</name>
    <name type="common">Rat tapeworm</name>
    <dbReference type="NCBI Taxonomy" id="6216"/>
    <lineage>
        <taxon>Eukaryota</taxon>
        <taxon>Metazoa</taxon>
        <taxon>Spiralia</taxon>
        <taxon>Lophotrochozoa</taxon>
        <taxon>Platyhelminthes</taxon>
        <taxon>Cestoda</taxon>
        <taxon>Eucestoda</taxon>
        <taxon>Cyclophyllidea</taxon>
        <taxon>Hymenolepididae</taxon>
        <taxon>Hymenolepis</taxon>
    </lineage>
</organism>